<dbReference type="Proteomes" id="UP000489600">
    <property type="component" value="Unassembled WGS sequence"/>
</dbReference>
<name>A0A565C4Q9_9BRAS</name>
<reference evidence="1" key="1">
    <citation type="submission" date="2019-07" db="EMBL/GenBank/DDBJ databases">
        <authorList>
            <person name="Dittberner H."/>
        </authorList>
    </citation>
    <scope>NUCLEOTIDE SEQUENCE [LARGE SCALE GENOMIC DNA]</scope>
</reference>
<dbReference type="AlphaFoldDB" id="A0A565C4Q9"/>
<organism evidence="1 2">
    <name type="scientific">Arabis nemorensis</name>
    <dbReference type="NCBI Taxonomy" id="586526"/>
    <lineage>
        <taxon>Eukaryota</taxon>
        <taxon>Viridiplantae</taxon>
        <taxon>Streptophyta</taxon>
        <taxon>Embryophyta</taxon>
        <taxon>Tracheophyta</taxon>
        <taxon>Spermatophyta</taxon>
        <taxon>Magnoliopsida</taxon>
        <taxon>eudicotyledons</taxon>
        <taxon>Gunneridae</taxon>
        <taxon>Pentapetalae</taxon>
        <taxon>rosids</taxon>
        <taxon>malvids</taxon>
        <taxon>Brassicales</taxon>
        <taxon>Brassicaceae</taxon>
        <taxon>Arabideae</taxon>
        <taxon>Arabis</taxon>
    </lineage>
</organism>
<evidence type="ECO:0000313" key="1">
    <source>
        <dbReference type="EMBL" id="VVB08567.1"/>
    </source>
</evidence>
<comment type="caution">
    <text evidence="1">The sequence shown here is derived from an EMBL/GenBank/DDBJ whole genome shotgun (WGS) entry which is preliminary data.</text>
</comment>
<proteinExistence type="predicted"/>
<gene>
    <name evidence="1" type="ORF">ANE_LOCUS19011</name>
</gene>
<protein>
    <submittedName>
        <fullName evidence="1">Uncharacterized protein</fullName>
    </submittedName>
</protein>
<dbReference type="EMBL" id="CABITT030000006">
    <property type="protein sequence ID" value="VVB08567.1"/>
    <property type="molecule type" value="Genomic_DNA"/>
</dbReference>
<accession>A0A565C4Q9</accession>
<keyword evidence="2" id="KW-1185">Reference proteome</keyword>
<sequence>MKKTVSLKIELEYDRECEIDTVFYATARNEGWWDYENYSLPIDLDFDNGDKLFGKGLRNLGCT</sequence>
<evidence type="ECO:0000313" key="2">
    <source>
        <dbReference type="Proteomes" id="UP000489600"/>
    </source>
</evidence>